<dbReference type="EMBL" id="JYDI01000111">
    <property type="protein sequence ID" value="KRY52094.1"/>
    <property type="molecule type" value="Genomic_DNA"/>
</dbReference>
<accession>A0A0V1CSL1</accession>
<protein>
    <recommendedName>
        <fullName evidence="4">PiggyBac transposable element-derived protein domain-containing protein</fullName>
    </recommendedName>
</protein>
<name>A0A0V1CSL1_TRIBR</name>
<dbReference type="OrthoDB" id="10341160at2759"/>
<evidence type="ECO:0000256" key="1">
    <source>
        <dbReference type="SAM" id="SignalP"/>
    </source>
</evidence>
<evidence type="ECO:0008006" key="4">
    <source>
        <dbReference type="Google" id="ProtNLM"/>
    </source>
</evidence>
<reference evidence="2 3" key="1">
    <citation type="submission" date="2015-01" db="EMBL/GenBank/DDBJ databases">
        <title>Evolution of Trichinella species and genotypes.</title>
        <authorList>
            <person name="Korhonen P.K."/>
            <person name="Edoardo P."/>
            <person name="Giuseppe L.R."/>
            <person name="Gasser R.B."/>
        </authorList>
    </citation>
    <scope>NUCLEOTIDE SEQUENCE [LARGE SCALE GENOMIC DNA]</scope>
    <source>
        <strain evidence="2">ISS120</strain>
    </source>
</reference>
<keyword evidence="1" id="KW-0732">Signal</keyword>
<evidence type="ECO:0000313" key="2">
    <source>
        <dbReference type="EMBL" id="KRY52094.1"/>
    </source>
</evidence>
<comment type="caution">
    <text evidence="2">The sequence shown here is derived from an EMBL/GenBank/DDBJ whole genome shotgun (WGS) entry which is preliminary data.</text>
</comment>
<proteinExistence type="predicted"/>
<evidence type="ECO:0000313" key="3">
    <source>
        <dbReference type="Proteomes" id="UP000054653"/>
    </source>
</evidence>
<feature type="signal peptide" evidence="1">
    <location>
        <begin position="1"/>
        <end position="26"/>
    </location>
</feature>
<dbReference type="Proteomes" id="UP000054653">
    <property type="component" value="Unassembled WGS sequence"/>
</dbReference>
<feature type="chain" id="PRO_5006876148" description="PiggyBac transposable element-derived protein domain-containing protein" evidence="1">
    <location>
        <begin position="27"/>
        <end position="126"/>
    </location>
</feature>
<organism evidence="2 3">
    <name type="scientific">Trichinella britovi</name>
    <name type="common">Parasitic roundworm</name>
    <dbReference type="NCBI Taxonomy" id="45882"/>
    <lineage>
        <taxon>Eukaryota</taxon>
        <taxon>Metazoa</taxon>
        <taxon>Ecdysozoa</taxon>
        <taxon>Nematoda</taxon>
        <taxon>Enoplea</taxon>
        <taxon>Dorylaimia</taxon>
        <taxon>Trichinellida</taxon>
        <taxon>Trichinellidae</taxon>
        <taxon>Trichinella</taxon>
    </lineage>
</organism>
<dbReference type="AlphaFoldDB" id="A0A0V1CSL1"/>
<gene>
    <name evidence="2" type="ORF">T03_3933</name>
</gene>
<keyword evidence="3" id="KW-1185">Reference proteome</keyword>
<sequence length="126" mass="14289">MKKIIIFHANLFWNFDALQLLYLVVRRPSDTRPSTNNAHVSLFRSNLTFTKNDKIVLWKILTKQKSYNGKNCNRAEVAAASHNWTSVGLLTAALNSSPPRTTIVQQMLHVEASRAYLNDDIGDGKF</sequence>